<evidence type="ECO:0000256" key="7">
    <source>
        <dbReference type="SAM" id="MobiDB-lite"/>
    </source>
</evidence>
<evidence type="ECO:0000256" key="5">
    <source>
        <dbReference type="PROSITE-ProRule" id="PRU00182"/>
    </source>
</evidence>
<dbReference type="InterPro" id="IPR036986">
    <property type="entry name" value="S4_RNA-bd_sf"/>
</dbReference>
<dbReference type="InterPro" id="IPR020094">
    <property type="entry name" value="TruA/RsuA/RluB/E/F_N"/>
</dbReference>
<dbReference type="EC" id="5.4.99.-" evidence="6"/>
<evidence type="ECO:0000256" key="6">
    <source>
        <dbReference type="RuleBase" id="RU003887"/>
    </source>
</evidence>
<dbReference type="InterPro" id="IPR042092">
    <property type="entry name" value="PsdUridine_s_RsuA/RluB/E/F_cat"/>
</dbReference>
<evidence type="ECO:0000256" key="2">
    <source>
        <dbReference type="ARBA" id="ARBA00008348"/>
    </source>
</evidence>
<dbReference type="InterPro" id="IPR050343">
    <property type="entry name" value="RsuA_PseudoU_synthase"/>
</dbReference>
<feature type="domain" description="RNA-binding S4" evidence="8">
    <location>
        <begin position="107"/>
        <end position="171"/>
    </location>
</feature>
<dbReference type="Proteomes" id="UP000273982">
    <property type="component" value="Chromosome"/>
</dbReference>
<name>A0A3G8M9C3_9HYPH</name>
<dbReference type="InterPro" id="IPR002942">
    <property type="entry name" value="S4_RNA-bd"/>
</dbReference>
<feature type="compositionally biased region" description="Basic and acidic residues" evidence="7">
    <location>
        <begin position="455"/>
        <end position="498"/>
    </location>
</feature>
<feature type="compositionally biased region" description="Gly residues" evidence="7">
    <location>
        <begin position="629"/>
        <end position="640"/>
    </location>
</feature>
<feature type="compositionally biased region" description="Low complexity" evidence="7">
    <location>
        <begin position="411"/>
        <end position="422"/>
    </location>
</feature>
<feature type="compositionally biased region" description="Basic and acidic residues" evidence="7">
    <location>
        <begin position="383"/>
        <end position="395"/>
    </location>
</feature>
<feature type="compositionally biased region" description="Basic and acidic residues" evidence="7">
    <location>
        <begin position="541"/>
        <end position="604"/>
    </location>
</feature>
<dbReference type="Pfam" id="PF00849">
    <property type="entry name" value="PseudoU_synth_2"/>
    <property type="match status" value="1"/>
</dbReference>
<keyword evidence="3 5" id="KW-0694">RNA-binding</keyword>
<feature type="compositionally biased region" description="Basic and acidic residues" evidence="7">
    <location>
        <begin position="33"/>
        <end position="71"/>
    </location>
</feature>
<dbReference type="InterPro" id="IPR020103">
    <property type="entry name" value="PsdUridine_synth_cat_dom_sf"/>
</dbReference>
<sequence>MTEKNRNTRAGSPGGDRPLRRPAKKTAAPHAAARQDARPTKPGFDKLRSDKPRFDKPRLDKPAARDADSARGKRPGKPPAKPPAKSPAKQRVGAPAPAPREGAFEGDRIAKVMARAGVCSRRDAERWITEGRVAVNGRVQTSPAFNVSDSDKITVDGAPMQARERTRLFLFHKPSGYVTTARDEEGRATVFSYLEERHPDLPRLVSVGRLDINTEGLLLLTNDGGLARTLELPATGWTRRYRVRAHGAINQAQLDSLGDGVTIDGIHYAPIEARLEREQGANVWIAMNLTEGKNREIKRVMAHLGLDVTRLIRISYGPFQLGDLAEGAVEEVRLKMLREQLGKSLAELAGVDFAAPLREKEPAEQQEIRQRAEKGPRKHVSTLRKEQDERRDAGPRARVTRGAVADRKGRAVAVERVTPTRTPTRRRDETAAPPSRNARRFEAMRADGAPHQPKARSERPSRDSKPRGERFPREDGRRRDERAAPEQRRAPRFDEQRGARPPTRAPRERSDEGRDERTRNTQRFEKRPDDRASGQRNYRTANRDDTRFDKRPPRRDGDEARRDTRGASATRQERPRTFDKRPARSGERDFSAGDRAPRERKFDQPRSGGDARPSRSGGPSRGPHKGPRSGPGKGPAGGRGAPRKGPPKGPFKGPRKGPPKGPRKPRGA</sequence>
<dbReference type="CDD" id="cd00165">
    <property type="entry name" value="S4"/>
    <property type="match status" value="1"/>
</dbReference>
<gene>
    <name evidence="9" type="ORF">EHO51_14285</name>
</gene>
<accession>A0A3G8M9C3</accession>
<feature type="compositionally biased region" description="Basic and acidic residues" evidence="7">
    <location>
        <begin position="357"/>
        <end position="375"/>
    </location>
</feature>
<dbReference type="EMBL" id="CP034086">
    <property type="protein sequence ID" value="AZG77802.1"/>
    <property type="molecule type" value="Genomic_DNA"/>
</dbReference>
<dbReference type="GO" id="GO:0003723">
    <property type="term" value="F:RNA binding"/>
    <property type="evidence" value="ECO:0007669"/>
    <property type="project" value="UniProtKB-KW"/>
</dbReference>
<dbReference type="Gene3D" id="3.10.290.10">
    <property type="entry name" value="RNA-binding S4 domain"/>
    <property type="match status" value="1"/>
</dbReference>
<proteinExistence type="inferred from homology"/>
<organism evidence="9 10">
    <name type="scientific">Methylocystis rosea</name>
    <dbReference type="NCBI Taxonomy" id="173366"/>
    <lineage>
        <taxon>Bacteria</taxon>
        <taxon>Pseudomonadati</taxon>
        <taxon>Pseudomonadota</taxon>
        <taxon>Alphaproteobacteria</taxon>
        <taxon>Hyphomicrobiales</taxon>
        <taxon>Methylocystaceae</taxon>
        <taxon>Methylocystis</taxon>
    </lineage>
</organism>
<dbReference type="InterPro" id="IPR000748">
    <property type="entry name" value="PsdUridine_synth_RsuA/RluB/E/F"/>
</dbReference>
<dbReference type="Gene3D" id="3.30.70.1560">
    <property type="entry name" value="Alpha-L RNA-binding motif"/>
    <property type="match status" value="1"/>
</dbReference>
<dbReference type="AlphaFoldDB" id="A0A3G8M9C3"/>
<dbReference type="Pfam" id="PF01479">
    <property type="entry name" value="S4"/>
    <property type="match status" value="1"/>
</dbReference>
<protein>
    <recommendedName>
        <fullName evidence="6">Pseudouridine synthase</fullName>
        <ecNumber evidence="6">5.4.99.-</ecNumber>
    </recommendedName>
</protein>
<feature type="compositionally biased region" description="Basic residues" evidence="7">
    <location>
        <begin position="653"/>
        <end position="668"/>
    </location>
</feature>
<dbReference type="RefSeq" id="WP_124739442.1">
    <property type="nucleotide sequence ID" value="NZ_CP034086.1"/>
</dbReference>
<dbReference type="PROSITE" id="PS50889">
    <property type="entry name" value="S4"/>
    <property type="match status" value="1"/>
</dbReference>
<dbReference type="FunFam" id="3.10.290.10:FF:000003">
    <property type="entry name" value="Pseudouridine synthase"/>
    <property type="match status" value="1"/>
</dbReference>
<dbReference type="NCBIfam" id="TIGR00093">
    <property type="entry name" value="pseudouridine synthase"/>
    <property type="match status" value="1"/>
</dbReference>
<evidence type="ECO:0000256" key="4">
    <source>
        <dbReference type="ARBA" id="ARBA00023235"/>
    </source>
</evidence>
<dbReference type="SUPFAM" id="SSF55120">
    <property type="entry name" value="Pseudouridine synthase"/>
    <property type="match status" value="1"/>
</dbReference>
<dbReference type="GO" id="GO:0120159">
    <property type="term" value="F:rRNA pseudouridine synthase activity"/>
    <property type="evidence" value="ECO:0007669"/>
    <property type="project" value="UniProtKB-ARBA"/>
</dbReference>
<dbReference type="PROSITE" id="PS01149">
    <property type="entry name" value="PSI_RSU"/>
    <property type="match status" value="1"/>
</dbReference>
<feature type="region of interest" description="Disordered" evidence="7">
    <location>
        <begin position="1"/>
        <end position="105"/>
    </location>
</feature>
<keyword evidence="4 6" id="KW-0413">Isomerase</keyword>
<dbReference type="GO" id="GO:0000455">
    <property type="term" value="P:enzyme-directed rRNA pseudouridine synthesis"/>
    <property type="evidence" value="ECO:0007669"/>
    <property type="project" value="UniProtKB-ARBA"/>
</dbReference>
<evidence type="ECO:0000256" key="1">
    <source>
        <dbReference type="ARBA" id="ARBA00000073"/>
    </source>
</evidence>
<dbReference type="InterPro" id="IPR018496">
    <property type="entry name" value="PsdUridine_synth_RsuA/RluB_CS"/>
</dbReference>
<feature type="region of interest" description="Disordered" evidence="7">
    <location>
        <begin position="357"/>
        <end position="668"/>
    </location>
</feature>
<comment type="catalytic activity">
    <reaction evidence="1">
        <text>a uridine in RNA = a pseudouridine in RNA</text>
        <dbReference type="Rhea" id="RHEA:48348"/>
        <dbReference type="Rhea" id="RHEA-COMP:12068"/>
        <dbReference type="Rhea" id="RHEA-COMP:12069"/>
        <dbReference type="ChEBI" id="CHEBI:65314"/>
        <dbReference type="ChEBI" id="CHEBI:65315"/>
    </reaction>
</comment>
<dbReference type="Gene3D" id="3.30.70.580">
    <property type="entry name" value="Pseudouridine synthase I, catalytic domain, N-terminal subdomain"/>
    <property type="match status" value="1"/>
</dbReference>
<dbReference type="InterPro" id="IPR006145">
    <property type="entry name" value="PsdUridine_synth_RsuA/RluA"/>
</dbReference>
<dbReference type="SUPFAM" id="SSF55174">
    <property type="entry name" value="Alpha-L RNA-binding motif"/>
    <property type="match status" value="1"/>
</dbReference>
<dbReference type="PANTHER" id="PTHR47683:SF3">
    <property type="entry name" value="RIBOSOMAL LARGE SUBUNIT PSEUDOURIDINE SYNTHASE B"/>
    <property type="match status" value="1"/>
</dbReference>
<dbReference type="KEGG" id="mros:EHO51_14285"/>
<feature type="compositionally biased region" description="Low complexity" evidence="7">
    <location>
        <begin position="605"/>
        <end position="618"/>
    </location>
</feature>
<evidence type="ECO:0000313" key="10">
    <source>
        <dbReference type="Proteomes" id="UP000273982"/>
    </source>
</evidence>
<evidence type="ECO:0000256" key="3">
    <source>
        <dbReference type="ARBA" id="ARBA00022884"/>
    </source>
</evidence>
<comment type="similarity">
    <text evidence="2 6">Belongs to the pseudouridine synthase RsuA family.</text>
</comment>
<dbReference type="PANTHER" id="PTHR47683">
    <property type="entry name" value="PSEUDOURIDINE SYNTHASE FAMILY PROTEIN-RELATED"/>
    <property type="match status" value="1"/>
</dbReference>
<evidence type="ECO:0000313" key="9">
    <source>
        <dbReference type="EMBL" id="AZG77802.1"/>
    </source>
</evidence>
<feature type="compositionally biased region" description="Basic and acidic residues" evidence="7">
    <location>
        <begin position="505"/>
        <end position="533"/>
    </location>
</feature>
<dbReference type="SMART" id="SM00363">
    <property type="entry name" value="S4"/>
    <property type="match status" value="1"/>
</dbReference>
<reference evidence="9 10" key="1">
    <citation type="submission" date="2018-11" db="EMBL/GenBank/DDBJ databases">
        <title>Genome squencing of methanotrophic bacteria isolated from alkaline groundwater in Korea.</title>
        <authorList>
            <person name="Nguyen L.N."/>
        </authorList>
    </citation>
    <scope>NUCLEOTIDE SEQUENCE [LARGE SCALE GENOMIC DNA]</scope>
    <source>
        <strain evidence="9 10">GW6</strain>
    </source>
</reference>
<evidence type="ECO:0000259" key="8">
    <source>
        <dbReference type="SMART" id="SM00363"/>
    </source>
</evidence>